<dbReference type="InterPro" id="IPR004875">
    <property type="entry name" value="DDE_SF_endonuclease_dom"/>
</dbReference>
<dbReference type="EMBL" id="GL535983">
    <property type="protein sequence ID" value="EFQ89076.1"/>
    <property type="molecule type" value="Genomic_DNA"/>
</dbReference>
<evidence type="ECO:0000313" key="3">
    <source>
        <dbReference type="Proteomes" id="UP000001067"/>
    </source>
</evidence>
<gene>
    <name evidence="2" type="ORF">PTT_14797</name>
</gene>
<protein>
    <recommendedName>
        <fullName evidence="1">DDE-1 domain-containing protein</fullName>
    </recommendedName>
</protein>
<evidence type="ECO:0000313" key="2">
    <source>
        <dbReference type="EMBL" id="EFQ89076.1"/>
    </source>
</evidence>
<evidence type="ECO:0000259" key="1">
    <source>
        <dbReference type="Pfam" id="PF03184"/>
    </source>
</evidence>
<dbReference type="Pfam" id="PF03184">
    <property type="entry name" value="DDE_1"/>
    <property type="match status" value="1"/>
</dbReference>
<organism evidence="3">
    <name type="scientific">Pyrenophora teres f. teres (strain 0-1)</name>
    <name type="common">Barley net blotch fungus</name>
    <name type="synonym">Drechslera teres f. teres</name>
    <dbReference type="NCBI Taxonomy" id="861557"/>
    <lineage>
        <taxon>Eukaryota</taxon>
        <taxon>Fungi</taxon>
        <taxon>Dikarya</taxon>
        <taxon>Ascomycota</taxon>
        <taxon>Pezizomycotina</taxon>
        <taxon>Dothideomycetes</taxon>
        <taxon>Pleosporomycetidae</taxon>
        <taxon>Pleosporales</taxon>
        <taxon>Pleosporineae</taxon>
        <taxon>Pleosporaceae</taxon>
        <taxon>Pyrenophora</taxon>
    </lineage>
</organism>
<dbReference type="KEGG" id="pte:PTT_14797"/>
<dbReference type="STRING" id="861557.E3RYX3"/>
<keyword evidence="3" id="KW-1185">Reference proteome</keyword>
<dbReference type="InterPro" id="IPR036397">
    <property type="entry name" value="RNaseH_sf"/>
</dbReference>
<accession>E3RYX3</accession>
<dbReference type="HOGENOM" id="CLU_013929_19_1_1"/>
<dbReference type="Gene3D" id="3.30.420.10">
    <property type="entry name" value="Ribonuclease H-like superfamily/Ribonuclease H"/>
    <property type="match status" value="1"/>
</dbReference>
<dbReference type="OrthoDB" id="5425161at2759"/>
<reference evidence="2 3" key="1">
    <citation type="journal article" date="2010" name="Genome Biol.">
        <title>A first genome assembly of the barley fungal pathogen Pyrenophora teres f. teres.</title>
        <authorList>
            <person name="Ellwood S.R."/>
            <person name="Liu Z."/>
            <person name="Syme R.A."/>
            <person name="Lai Z."/>
            <person name="Hane J.K."/>
            <person name="Keiper F."/>
            <person name="Moffat C.S."/>
            <person name="Oliver R.P."/>
            <person name="Friesen T.L."/>
        </authorList>
    </citation>
    <scope>NUCLEOTIDE SEQUENCE [LARGE SCALE GENOMIC DNA]</scope>
    <source>
        <strain evidence="2 3">0-1</strain>
    </source>
</reference>
<dbReference type="AlphaFoldDB" id="E3RYX3"/>
<sequence>MHTKRRTIGSYRLLVIDGHESHNSLEFQQYCKENKIITLYMPPYSSHLLQPLNVGCFSPLKKASCPAL</sequence>
<dbReference type="Proteomes" id="UP000001067">
    <property type="component" value="Unassembled WGS sequence"/>
</dbReference>
<proteinExistence type="predicted"/>
<feature type="domain" description="DDE-1" evidence="1">
    <location>
        <begin position="7"/>
        <end position="62"/>
    </location>
</feature>
<name>E3RYX3_PYRTT</name>
<dbReference type="GO" id="GO:0003676">
    <property type="term" value="F:nucleic acid binding"/>
    <property type="evidence" value="ECO:0007669"/>
    <property type="project" value="InterPro"/>
</dbReference>